<keyword evidence="4" id="KW-1185">Reference proteome</keyword>
<reference evidence="3 4" key="1">
    <citation type="submission" date="2019-04" db="EMBL/GenBank/DDBJ databases">
        <title>Trinickia sp. 7GSK02, isolated from subtropical forest soil.</title>
        <authorList>
            <person name="Gao Z.-H."/>
            <person name="Qiu L.-H."/>
        </authorList>
    </citation>
    <scope>NUCLEOTIDE SEQUENCE [LARGE SCALE GENOMIC DNA]</scope>
    <source>
        <strain evidence="3 4">7GSK02</strain>
    </source>
</reference>
<evidence type="ECO:0000256" key="2">
    <source>
        <dbReference type="SAM" id="SignalP"/>
    </source>
</evidence>
<feature type="chain" id="PRO_5020227761" description="DUF3757 domain-containing protein" evidence="2">
    <location>
        <begin position="25"/>
        <end position="139"/>
    </location>
</feature>
<proteinExistence type="predicted"/>
<keyword evidence="2" id="KW-0732">Signal</keyword>
<gene>
    <name evidence="3" type="ORF">FAZ69_01610</name>
</gene>
<comment type="caution">
    <text evidence="3">The sequence shown here is derived from an EMBL/GenBank/DDBJ whole genome shotgun (WGS) entry which is preliminary data.</text>
</comment>
<evidence type="ECO:0008006" key="5">
    <source>
        <dbReference type="Google" id="ProtNLM"/>
    </source>
</evidence>
<protein>
    <recommendedName>
        <fullName evidence="5">DUF3757 domain-containing protein</fullName>
    </recommendedName>
</protein>
<evidence type="ECO:0000256" key="1">
    <source>
        <dbReference type="SAM" id="MobiDB-lite"/>
    </source>
</evidence>
<dbReference type="AlphaFoldDB" id="A0A4U1IFF2"/>
<feature type="region of interest" description="Disordered" evidence="1">
    <location>
        <begin position="119"/>
        <end position="139"/>
    </location>
</feature>
<dbReference type="RefSeq" id="WP_136892182.1">
    <property type="nucleotide sequence ID" value="NZ_SWJE01000001.1"/>
</dbReference>
<accession>A0A4U1IFF2</accession>
<dbReference type="EMBL" id="SWJE01000001">
    <property type="protein sequence ID" value="TKC92401.1"/>
    <property type="molecule type" value="Genomic_DNA"/>
</dbReference>
<dbReference type="Proteomes" id="UP000305539">
    <property type="component" value="Unassembled WGS sequence"/>
</dbReference>
<organism evidence="3 4">
    <name type="scientific">Trinickia terrae</name>
    <dbReference type="NCBI Taxonomy" id="2571161"/>
    <lineage>
        <taxon>Bacteria</taxon>
        <taxon>Pseudomonadati</taxon>
        <taxon>Pseudomonadota</taxon>
        <taxon>Betaproteobacteria</taxon>
        <taxon>Burkholderiales</taxon>
        <taxon>Burkholderiaceae</taxon>
        <taxon>Trinickia</taxon>
    </lineage>
</organism>
<evidence type="ECO:0000313" key="3">
    <source>
        <dbReference type="EMBL" id="TKC92401.1"/>
    </source>
</evidence>
<name>A0A4U1IFF2_9BURK</name>
<dbReference type="OrthoDB" id="8759607at2"/>
<evidence type="ECO:0000313" key="4">
    <source>
        <dbReference type="Proteomes" id="UP000305539"/>
    </source>
</evidence>
<sequence>MPRLNRYVHAVNLFCIFTAVHAKASTLTGVFSGQGRSCWGQLTLTSKTIEWKTPYGTCKATSYDVVEQDLESKAPIASYRLKQRNSACKFPYISVKFDPAYPGYWQLVGYASKKAFEQRMEDGPEQQDQRLECSARKLE</sequence>
<feature type="signal peptide" evidence="2">
    <location>
        <begin position="1"/>
        <end position="24"/>
    </location>
</feature>